<dbReference type="Proteomes" id="UP001055879">
    <property type="component" value="Linkage Group LG01"/>
</dbReference>
<sequence>MVTQYIVTMVTCPPSISLYNFGEHIEEPSPPPRYQNNIEMTGNLLSTGGVNLDKFFEDVEATKDDLRALETLHNQLQWSHEHSKMLQNAKYVKELRSVVNVLRKKFSDLMNSFNDLCNKTTTEYHKTVQRRYYTSQGEQLNDIENQVNRANSFINRGTTHLHVARPPSISLQNEKERKKVGAEAQGKAIVTEAPLDA</sequence>
<keyword evidence="2" id="KW-1185">Reference proteome</keyword>
<evidence type="ECO:0000313" key="2">
    <source>
        <dbReference type="Proteomes" id="UP001055879"/>
    </source>
</evidence>
<comment type="caution">
    <text evidence="1">The sequence shown here is derived from an EMBL/GenBank/DDBJ whole genome shotgun (WGS) entry which is preliminary data.</text>
</comment>
<evidence type="ECO:0000313" key="1">
    <source>
        <dbReference type="EMBL" id="KAI3770157.1"/>
    </source>
</evidence>
<reference evidence="1 2" key="2">
    <citation type="journal article" date="2022" name="Mol. Ecol. Resour.">
        <title>The genomes of chicory, endive, great burdock and yacon provide insights into Asteraceae paleo-polyploidization history and plant inulin production.</title>
        <authorList>
            <person name="Fan W."/>
            <person name="Wang S."/>
            <person name="Wang H."/>
            <person name="Wang A."/>
            <person name="Jiang F."/>
            <person name="Liu H."/>
            <person name="Zhao H."/>
            <person name="Xu D."/>
            <person name="Zhang Y."/>
        </authorList>
    </citation>
    <scope>NUCLEOTIDE SEQUENCE [LARGE SCALE GENOMIC DNA]</scope>
    <source>
        <strain evidence="2">cv. Niubang</strain>
    </source>
</reference>
<organism evidence="1 2">
    <name type="scientific">Arctium lappa</name>
    <name type="common">Greater burdock</name>
    <name type="synonym">Lappa major</name>
    <dbReference type="NCBI Taxonomy" id="4217"/>
    <lineage>
        <taxon>Eukaryota</taxon>
        <taxon>Viridiplantae</taxon>
        <taxon>Streptophyta</taxon>
        <taxon>Embryophyta</taxon>
        <taxon>Tracheophyta</taxon>
        <taxon>Spermatophyta</taxon>
        <taxon>Magnoliopsida</taxon>
        <taxon>eudicotyledons</taxon>
        <taxon>Gunneridae</taxon>
        <taxon>Pentapetalae</taxon>
        <taxon>asterids</taxon>
        <taxon>campanulids</taxon>
        <taxon>Asterales</taxon>
        <taxon>Asteraceae</taxon>
        <taxon>Carduoideae</taxon>
        <taxon>Cardueae</taxon>
        <taxon>Arctiinae</taxon>
        <taxon>Arctium</taxon>
    </lineage>
</organism>
<accession>A0ACB9FHP6</accession>
<reference evidence="2" key="1">
    <citation type="journal article" date="2022" name="Mol. Ecol. Resour.">
        <title>The genomes of chicory, endive, great burdock and yacon provide insights into Asteraceae palaeo-polyploidization history and plant inulin production.</title>
        <authorList>
            <person name="Fan W."/>
            <person name="Wang S."/>
            <person name="Wang H."/>
            <person name="Wang A."/>
            <person name="Jiang F."/>
            <person name="Liu H."/>
            <person name="Zhao H."/>
            <person name="Xu D."/>
            <person name="Zhang Y."/>
        </authorList>
    </citation>
    <scope>NUCLEOTIDE SEQUENCE [LARGE SCALE GENOMIC DNA]</scope>
    <source>
        <strain evidence="2">cv. Niubang</strain>
    </source>
</reference>
<proteinExistence type="predicted"/>
<dbReference type="EMBL" id="CM042047">
    <property type="protein sequence ID" value="KAI3770157.1"/>
    <property type="molecule type" value="Genomic_DNA"/>
</dbReference>
<protein>
    <submittedName>
        <fullName evidence="1">Uncharacterized protein</fullName>
    </submittedName>
</protein>
<gene>
    <name evidence="1" type="ORF">L6452_01280</name>
</gene>
<name>A0ACB9FHP6_ARCLA</name>